<dbReference type="RefSeq" id="WP_277274706.1">
    <property type="nucleotide sequence ID" value="NZ_JAROCY010000001.1"/>
</dbReference>
<keyword evidence="1" id="KW-0732">Signal</keyword>
<evidence type="ECO:0000256" key="1">
    <source>
        <dbReference type="SAM" id="SignalP"/>
    </source>
</evidence>
<evidence type="ECO:0000313" key="4">
    <source>
        <dbReference type="Proteomes" id="UP001222770"/>
    </source>
</evidence>
<accession>A0ABT6CCE4</accession>
<name>A0ABT6CCE4_9SPHN</name>
<proteinExistence type="predicted"/>
<dbReference type="Proteomes" id="UP001222770">
    <property type="component" value="Unassembled WGS sequence"/>
</dbReference>
<feature type="domain" description="SH3b" evidence="2">
    <location>
        <begin position="27"/>
        <end position="93"/>
    </location>
</feature>
<evidence type="ECO:0000259" key="2">
    <source>
        <dbReference type="PROSITE" id="PS51781"/>
    </source>
</evidence>
<protein>
    <submittedName>
        <fullName evidence="3">SH3 domain-containing protein</fullName>
    </submittedName>
</protein>
<sequence length="157" mass="17110">MSRVKPLIAIALGLAVAGGAAQAEDGNGRYWVSLRKSESNMRVGPGREYRISWVYIRPGLPMKVLREMGGWALVEDPDGVRGWMLQQFITSKVHTGVVKGQVAEIRENKDGSGRLLWRAAPGVVAKIKDCDDGWCKVDVDGRQGFMNQAAMWGAGAP</sequence>
<reference evidence="3 4" key="1">
    <citation type="submission" date="2023-03" db="EMBL/GenBank/DDBJ databases">
        <title>Novosphingobium cyanobacteriorum sp. nov., isolated from a eutrophic reservoir during the Microcystis bloom period.</title>
        <authorList>
            <person name="Kang M."/>
            <person name="Le V."/>
            <person name="Ko S.-R."/>
            <person name="Lee S.-A."/>
            <person name="Ahn C.-Y."/>
        </authorList>
    </citation>
    <scope>NUCLEOTIDE SEQUENCE [LARGE SCALE GENOMIC DNA]</scope>
    <source>
        <strain evidence="3 4">HBC54</strain>
    </source>
</reference>
<dbReference type="InterPro" id="IPR003646">
    <property type="entry name" value="SH3-like_bac-type"/>
</dbReference>
<evidence type="ECO:0000313" key="3">
    <source>
        <dbReference type="EMBL" id="MDF8331601.1"/>
    </source>
</evidence>
<keyword evidence="4" id="KW-1185">Reference proteome</keyword>
<dbReference type="Pfam" id="PF06347">
    <property type="entry name" value="SH3_4"/>
    <property type="match status" value="2"/>
</dbReference>
<gene>
    <name evidence="3" type="ORF">POM99_00155</name>
</gene>
<dbReference type="Gene3D" id="2.30.30.40">
    <property type="entry name" value="SH3 Domains"/>
    <property type="match status" value="2"/>
</dbReference>
<comment type="caution">
    <text evidence="3">The sequence shown here is derived from an EMBL/GenBank/DDBJ whole genome shotgun (WGS) entry which is preliminary data.</text>
</comment>
<feature type="signal peptide" evidence="1">
    <location>
        <begin position="1"/>
        <end position="23"/>
    </location>
</feature>
<organism evidence="3 4">
    <name type="scientific">Novosphingobium cyanobacteriorum</name>
    <dbReference type="NCBI Taxonomy" id="3024215"/>
    <lineage>
        <taxon>Bacteria</taxon>
        <taxon>Pseudomonadati</taxon>
        <taxon>Pseudomonadota</taxon>
        <taxon>Alphaproteobacteria</taxon>
        <taxon>Sphingomonadales</taxon>
        <taxon>Sphingomonadaceae</taxon>
        <taxon>Novosphingobium</taxon>
    </lineage>
</organism>
<dbReference type="EMBL" id="JAROCY010000001">
    <property type="protein sequence ID" value="MDF8331601.1"/>
    <property type="molecule type" value="Genomic_DNA"/>
</dbReference>
<dbReference type="PROSITE" id="PS51781">
    <property type="entry name" value="SH3B"/>
    <property type="match status" value="1"/>
</dbReference>
<feature type="chain" id="PRO_5046980747" evidence="1">
    <location>
        <begin position="24"/>
        <end position="157"/>
    </location>
</feature>
<dbReference type="InterPro" id="IPR010466">
    <property type="entry name" value="DUF1058"/>
</dbReference>